<keyword evidence="2" id="KW-1185">Reference proteome</keyword>
<dbReference type="HOGENOM" id="CLU_2556483_0_0_7"/>
<dbReference type="OrthoDB" id="5518467at2"/>
<dbReference type="Proteomes" id="UP000002139">
    <property type="component" value="Chromosome"/>
</dbReference>
<dbReference type="AlphaFoldDB" id="A9GKV1"/>
<reference evidence="1 2" key="1">
    <citation type="journal article" date="2007" name="Nat. Biotechnol.">
        <title>Complete genome sequence of the myxobacterium Sorangium cellulosum.</title>
        <authorList>
            <person name="Schneiker S."/>
            <person name="Perlova O."/>
            <person name="Kaiser O."/>
            <person name="Gerth K."/>
            <person name="Alici A."/>
            <person name="Altmeyer M.O."/>
            <person name="Bartels D."/>
            <person name="Bekel T."/>
            <person name="Beyer S."/>
            <person name="Bode E."/>
            <person name="Bode H.B."/>
            <person name="Bolten C.J."/>
            <person name="Choudhuri J.V."/>
            <person name="Doss S."/>
            <person name="Elnakady Y.A."/>
            <person name="Frank B."/>
            <person name="Gaigalat L."/>
            <person name="Goesmann A."/>
            <person name="Groeger C."/>
            <person name="Gross F."/>
            <person name="Jelsbak L."/>
            <person name="Jelsbak L."/>
            <person name="Kalinowski J."/>
            <person name="Kegler C."/>
            <person name="Knauber T."/>
            <person name="Konietzny S."/>
            <person name="Kopp M."/>
            <person name="Krause L."/>
            <person name="Krug D."/>
            <person name="Linke B."/>
            <person name="Mahmud T."/>
            <person name="Martinez-Arias R."/>
            <person name="McHardy A.C."/>
            <person name="Merai M."/>
            <person name="Meyer F."/>
            <person name="Mormann S."/>
            <person name="Munoz-Dorado J."/>
            <person name="Perez J."/>
            <person name="Pradella S."/>
            <person name="Rachid S."/>
            <person name="Raddatz G."/>
            <person name="Rosenau F."/>
            <person name="Rueckert C."/>
            <person name="Sasse F."/>
            <person name="Scharfe M."/>
            <person name="Schuster S.C."/>
            <person name="Suen G."/>
            <person name="Treuner-Lange A."/>
            <person name="Velicer G.J."/>
            <person name="Vorholter F.-J."/>
            <person name="Weissman K.J."/>
            <person name="Welch R.D."/>
            <person name="Wenzel S.C."/>
            <person name="Whitworth D.E."/>
            <person name="Wilhelm S."/>
            <person name="Wittmann C."/>
            <person name="Bloecker H."/>
            <person name="Puehler A."/>
            <person name="Mueller R."/>
        </authorList>
    </citation>
    <scope>NUCLEOTIDE SEQUENCE [LARGE SCALE GENOMIC DNA]</scope>
    <source>
        <strain evidence="2">So ce56</strain>
    </source>
</reference>
<dbReference type="KEGG" id="scl:sce6474"/>
<accession>A9GKV1</accession>
<name>A9GKV1_SORC5</name>
<sequence>MGNITSDLKSDLNKSLESLQTLRDEIRVRLHLAGMDAKDAWDKLEPKLLDAEKLADDVSEASRHALREIVEKVKEFRSSLPS</sequence>
<evidence type="ECO:0000313" key="1">
    <source>
        <dbReference type="EMBL" id="CAN96643.1"/>
    </source>
</evidence>
<protein>
    <submittedName>
        <fullName evidence="1">Uncharacterized protein</fullName>
    </submittedName>
</protein>
<gene>
    <name evidence="1" type="ordered locus">sce6474</name>
</gene>
<dbReference type="RefSeq" id="WP_012239092.1">
    <property type="nucleotide sequence ID" value="NC_010162.1"/>
</dbReference>
<proteinExistence type="predicted"/>
<evidence type="ECO:0000313" key="2">
    <source>
        <dbReference type="Proteomes" id="UP000002139"/>
    </source>
</evidence>
<dbReference type="EMBL" id="AM746676">
    <property type="protein sequence ID" value="CAN96643.1"/>
    <property type="molecule type" value="Genomic_DNA"/>
</dbReference>
<organism evidence="1 2">
    <name type="scientific">Sorangium cellulosum (strain So ce56)</name>
    <name type="common">Polyangium cellulosum (strain So ce56)</name>
    <dbReference type="NCBI Taxonomy" id="448385"/>
    <lineage>
        <taxon>Bacteria</taxon>
        <taxon>Pseudomonadati</taxon>
        <taxon>Myxococcota</taxon>
        <taxon>Polyangia</taxon>
        <taxon>Polyangiales</taxon>
        <taxon>Polyangiaceae</taxon>
        <taxon>Sorangium</taxon>
    </lineage>
</organism>
<dbReference type="BioCyc" id="SCEL448385:SCE_RS33200-MONOMER"/>